<name>A0A165HA35_9APHY</name>
<feature type="region of interest" description="Disordered" evidence="1">
    <location>
        <begin position="528"/>
        <end position="581"/>
    </location>
</feature>
<dbReference type="InterPro" id="IPR036378">
    <property type="entry name" value="FAS1_dom_sf"/>
</dbReference>
<evidence type="ECO:0000313" key="5">
    <source>
        <dbReference type="Proteomes" id="UP000076871"/>
    </source>
</evidence>
<evidence type="ECO:0000256" key="2">
    <source>
        <dbReference type="SAM" id="SignalP"/>
    </source>
</evidence>
<feature type="signal peptide" evidence="2">
    <location>
        <begin position="1"/>
        <end position="18"/>
    </location>
</feature>
<dbReference type="PANTHER" id="PTHR10900:SF122">
    <property type="entry name" value="FAS1 DOMAIN-CONTAINING PROTEIN"/>
    <property type="match status" value="1"/>
</dbReference>
<dbReference type="GO" id="GO:0000329">
    <property type="term" value="C:fungal-type vacuole membrane"/>
    <property type="evidence" value="ECO:0007669"/>
    <property type="project" value="TreeGrafter"/>
</dbReference>
<dbReference type="STRING" id="1314785.A0A165HA35"/>
<dbReference type="PROSITE" id="PS50213">
    <property type="entry name" value="FAS1"/>
    <property type="match status" value="1"/>
</dbReference>
<protein>
    <recommendedName>
        <fullName evidence="3">FAS1 domain-containing protein</fullName>
    </recommendedName>
</protein>
<dbReference type="InterPro" id="IPR000782">
    <property type="entry name" value="FAS1_domain"/>
</dbReference>
<dbReference type="GO" id="GO:0005615">
    <property type="term" value="C:extracellular space"/>
    <property type="evidence" value="ECO:0007669"/>
    <property type="project" value="TreeGrafter"/>
</dbReference>
<keyword evidence="2" id="KW-0732">Signal</keyword>
<feature type="region of interest" description="Disordered" evidence="1">
    <location>
        <begin position="409"/>
        <end position="438"/>
    </location>
</feature>
<reference evidence="4 5" key="1">
    <citation type="journal article" date="2016" name="Mol. Biol. Evol.">
        <title>Comparative Genomics of Early-Diverging Mushroom-Forming Fungi Provides Insights into the Origins of Lignocellulose Decay Capabilities.</title>
        <authorList>
            <person name="Nagy L.G."/>
            <person name="Riley R."/>
            <person name="Tritt A."/>
            <person name="Adam C."/>
            <person name="Daum C."/>
            <person name="Floudas D."/>
            <person name="Sun H."/>
            <person name="Yadav J.S."/>
            <person name="Pangilinan J."/>
            <person name="Larsson K.H."/>
            <person name="Matsuura K."/>
            <person name="Barry K."/>
            <person name="Labutti K."/>
            <person name="Kuo R."/>
            <person name="Ohm R.A."/>
            <person name="Bhattacharya S.S."/>
            <person name="Shirouzu T."/>
            <person name="Yoshinaga Y."/>
            <person name="Martin F.M."/>
            <person name="Grigoriev I.V."/>
            <person name="Hibbett D.S."/>
        </authorList>
    </citation>
    <scope>NUCLEOTIDE SEQUENCE [LARGE SCALE GENOMIC DNA]</scope>
    <source>
        <strain evidence="4 5">93-53</strain>
    </source>
</reference>
<accession>A0A165HA35</accession>
<feature type="domain" description="FAS1" evidence="3">
    <location>
        <begin position="95"/>
        <end position="282"/>
    </location>
</feature>
<dbReference type="Proteomes" id="UP000076871">
    <property type="component" value="Unassembled WGS sequence"/>
</dbReference>
<evidence type="ECO:0000313" key="4">
    <source>
        <dbReference type="EMBL" id="KZT11453.1"/>
    </source>
</evidence>
<sequence length="797" mass="88104">MLFRSLGTAFFGALAVSAAYVRLDEMVHDEPSARVDHSAGAAAPSLEIPREDEPQWSFASEEQPVEAPCIQSKPSFLSAAAYQAPHRNPRDKYGNKTIYQVLSDDPKYPRVFKLVNLTDDIVYLLNDTSANITFFASSNSALHHPSPPGPPKHREPSSSFVSTNDFPQSVESFHCASLDTFAAVENLLTYDHTSDEFELMKPNLTRIIRGILLCHILPSLESVTSLTQNTTHATKLELMDGSLDGEPLRVCISPQSVNMYAKFLRADIYTANGVIHEIDRPLVPPPTAFEDLFFMPDLFSTRTSALGHVGLSDAADFHQVAGDGMKGSPAVTFFAPTNKAFANLPGSLKSYLFTPIGQKALKKLLQFYIIPEFVLHSDWLHNASSNASSGAHRGGIECLGMMDERQYCHSSPYSDQHPRLAPSRDCPPPPSDASASPSLRRLRHLSLCVPPQSSRDHPYHSPLMPPGCPPPPQPGMLSVRMSFSDGLQSQSGTLPPPSSDKATFLSDTSGCTDSRSFHSPLPNLCHISPSHGDPLHPDQFHEHISLSPDHPLPQPPRSHDMHVQPASDTHHPRFGSAPPPPEGPYAPLFADHRPWFMPSHHEHHHKDENYWSHISYSASNSPRHSPHVTHSIPFDGQHCPPFSPVKLGNSPLSQCADAPHAHPAGAPLPSYAGPVHSRPRHAKPQSPRYPPIYSFNITIPTLVSNHSMEVHVAQFEEKSHNPILHHPIFHTILIANGQKVKIADVPLRNGVVHVIDRLLNPMKHLREGNVDAVRYEEEYGDDWLNWEEWLPAWANEA</sequence>
<organism evidence="4 5">
    <name type="scientific">Laetiporus sulphureus 93-53</name>
    <dbReference type="NCBI Taxonomy" id="1314785"/>
    <lineage>
        <taxon>Eukaryota</taxon>
        <taxon>Fungi</taxon>
        <taxon>Dikarya</taxon>
        <taxon>Basidiomycota</taxon>
        <taxon>Agaricomycotina</taxon>
        <taxon>Agaricomycetes</taxon>
        <taxon>Polyporales</taxon>
        <taxon>Laetiporus</taxon>
    </lineage>
</organism>
<dbReference type="GO" id="GO:0016236">
    <property type="term" value="P:macroautophagy"/>
    <property type="evidence" value="ECO:0007669"/>
    <property type="project" value="TreeGrafter"/>
</dbReference>
<dbReference type="InParanoid" id="A0A165HA35"/>
<dbReference type="PANTHER" id="PTHR10900">
    <property type="entry name" value="PERIOSTIN-RELATED"/>
    <property type="match status" value="1"/>
</dbReference>
<dbReference type="EMBL" id="KV427607">
    <property type="protein sequence ID" value="KZT11453.1"/>
    <property type="molecule type" value="Genomic_DNA"/>
</dbReference>
<keyword evidence="5" id="KW-1185">Reference proteome</keyword>
<dbReference type="AlphaFoldDB" id="A0A165HA35"/>
<feature type="compositionally biased region" description="Pro residues" evidence="1">
    <location>
        <begin position="463"/>
        <end position="474"/>
    </location>
</feature>
<gene>
    <name evidence="4" type="ORF">LAESUDRAFT_809380</name>
</gene>
<feature type="region of interest" description="Disordered" evidence="1">
    <location>
        <begin position="450"/>
        <end position="515"/>
    </location>
</feature>
<dbReference type="GeneID" id="63831165"/>
<dbReference type="RefSeq" id="XP_040769193.1">
    <property type="nucleotide sequence ID" value="XM_040914137.1"/>
</dbReference>
<evidence type="ECO:0000256" key="1">
    <source>
        <dbReference type="SAM" id="MobiDB-lite"/>
    </source>
</evidence>
<dbReference type="OrthoDB" id="7700931at2759"/>
<feature type="compositionally biased region" description="Basic and acidic residues" evidence="1">
    <location>
        <begin position="533"/>
        <end position="544"/>
    </location>
</feature>
<feature type="region of interest" description="Disordered" evidence="1">
    <location>
        <begin position="141"/>
        <end position="162"/>
    </location>
</feature>
<dbReference type="InterPro" id="IPR050904">
    <property type="entry name" value="Adhesion/Biosynth-related"/>
</dbReference>
<feature type="compositionally biased region" description="Polar residues" evidence="1">
    <location>
        <begin position="505"/>
        <end position="514"/>
    </location>
</feature>
<proteinExistence type="predicted"/>
<dbReference type="Pfam" id="PF02469">
    <property type="entry name" value="Fasciclin"/>
    <property type="match status" value="2"/>
</dbReference>
<feature type="chain" id="PRO_5007858574" description="FAS1 domain-containing protein" evidence="2">
    <location>
        <begin position="19"/>
        <end position="797"/>
    </location>
</feature>
<evidence type="ECO:0000259" key="3">
    <source>
        <dbReference type="PROSITE" id="PS50213"/>
    </source>
</evidence>
<dbReference type="Gene3D" id="2.30.180.10">
    <property type="entry name" value="FAS1 domain"/>
    <property type="match status" value="2"/>
</dbReference>
<dbReference type="SUPFAM" id="SSF82153">
    <property type="entry name" value="FAS1 domain"/>
    <property type="match status" value="2"/>
</dbReference>